<name>A0AAW4ZU70_PHOPO</name>
<dbReference type="GO" id="GO:0000271">
    <property type="term" value="P:polysaccharide biosynthetic process"/>
    <property type="evidence" value="ECO:0007669"/>
    <property type="project" value="InterPro"/>
</dbReference>
<comment type="caution">
    <text evidence="1">The sequence shown here is derived from an EMBL/GenBank/DDBJ whole genome shotgun (WGS) entry which is preliminary data.</text>
</comment>
<evidence type="ECO:0000313" key="1">
    <source>
        <dbReference type="EMBL" id="MCF2300814.1"/>
    </source>
</evidence>
<sequence>MSVKILFSDKLHFHERNFKSLIEVVSNNKFDVEYNTEYQDWMSLYGDYSDKYGSLQSYNSLLSVLAKSELYNYNVRGLNVYEIAKAELLAYIIPIKELYKLDLSDNDDDLFNFIFDNYHYELCLNMSAAVFWLDFWYGKILLNKKKYTHIFVFSGSNIYAKALIKTCQCTISRCFVTESSLTGNDFYIEEKLSHIANNSDLKLLSVRNKHLTALSEDERPYNTKIKAINKLNLSKNKNVLQPYSELKDIEFSNNNSTVVILGQVVNDYSVIETKLGYLSSISIYKKLIDDILINTNLNVIFKAHPWEEKKTNCLFDITYYEISKYIKKFDDVMLSRIKIVKDFDIDMIFSISKHAIVINSQSGLEAASHGIKPITLGSPFYGDFGFTTDVKNIDKISNILNTSNGSLSIDEYDSYENYITIYLEKHLYSVNPSGRSKILREIFSPYHIIPLVVKKEPKKIIEKEITSEIDFKDKVSLLGLSSEINELTTTTQLKNGILYFFTDFEKFKKKIKNRL</sequence>
<evidence type="ECO:0000313" key="2">
    <source>
        <dbReference type="Proteomes" id="UP000813876"/>
    </source>
</evidence>
<reference evidence="1" key="1">
    <citation type="submission" date="2019-11" db="EMBL/GenBank/DDBJ databases">
        <title>Comparative genomics of photobacteria reveal adaptation to distinct habitats.</title>
        <authorList>
            <person name="Fuertes-Perez S."/>
            <person name="Hilgarth M."/>
            <person name="Vogel R.F."/>
        </authorList>
    </citation>
    <scope>NUCLEOTIDE SEQUENCE</scope>
    <source>
        <strain evidence="1">TMW2.2145</strain>
    </source>
</reference>
<accession>A0AAW4ZU70</accession>
<dbReference type="InterPro" id="IPR007833">
    <property type="entry name" value="Capsule_polysaccharide_synth"/>
</dbReference>
<gene>
    <name evidence="1" type="ORF">GLP33_03620</name>
</gene>
<proteinExistence type="predicted"/>
<dbReference type="EMBL" id="WMCP01000002">
    <property type="protein sequence ID" value="MCF2300814.1"/>
    <property type="molecule type" value="Genomic_DNA"/>
</dbReference>
<dbReference type="Pfam" id="PF05159">
    <property type="entry name" value="Capsule_synth"/>
    <property type="match status" value="1"/>
</dbReference>
<protein>
    <submittedName>
        <fullName evidence="1">Capsule biosynthesis protein</fullName>
    </submittedName>
</protein>
<dbReference type="Proteomes" id="UP000813876">
    <property type="component" value="Unassembled WGS sequence"/>
</dbReference>
<dbReference type="RefSeq" id="WP_065194927.1">
    <property type="nucleotide sequence ID" value="NZ_LZFF01000022.1"/>
</dbReference>
<dbReference type="GO" id="GO:0015774">
    <property type="term" value="P:polysaccharide transport"/>
    <property type="evidence" value="ECO:0007669"/>
    <property type="project" value="InterPro"/>
</dbReference>
<dbReference type="AlphaFoldDB" id="A0AAW4ZU70"/>
<organism evidence="1 2">
    <name type="scientific">Photobacterium phosphoreum</name>
    <dbReference type="NCBI Taxonomy" id="659"/>
    <lineage>
        <taxon>Bacteria</taxon>
        <taxon>Pseudomonadati</taxon>
        <taxon>Pseudomonadota</taxon>
        <taxon>Gammaproteobacteria</taxon>
        <taxon>Vibrionales</taxon>
        <taxon>Vibrionaceae</taxon>
        <taxon>Photobacterium</taxon>
    </lineage>
</organism>